<organism evidence="2 3">
    <name type="scientific">Heterodermia speciosa</name>
    <dbReference type="NCBI Taxonomy" id="116794"/>
    <lineage>
        <taxon>Eukaryota</taxon>
        <taxon>Fungi</taxon>
        <taxon>Dikarya</taxon>
        <taxon>Ascomycota</taxon>
        <taxon>Pezizomycotina</taxon>
        <taxon>Lecanoromycetes</taxon>
        <taxon>OSLEUM clade</taxon>
        <taxon>Lecanoromycetidae</taxon>
        <taxon>Caliciales</taxon>
        <taxon>Physciaceae</taxon>
        <taxon>Heterodermia</taxon>
    </lineage>
</organism>
<dbReference type="InterPro" id="IPR012337">
    <property type="entry name" value="RNaseH-like_sf"/>
</dbReference>
<dbReference type="SUPFAM" id="SSF53098">
    <property type="entry name" value="Ribonuclease H-like"/>
    <property type="match status" value="1"/>
</dbReference>
<dbReference type="EMBL" id="CAJPDS010000108">
    <property type="protein sequence ID" value="CAF9938059.1"/>
    <property type="molecule type" value="Genomic_DNA"/>
</dbReference>
<evidence type="ECO:0000259" key="1">
    <source>
        <dbReference type="Pfam" id="PF21762"/>
    </source>
</evidence>
<proteinExistence type="predicted"/>
<accession>A0A8H3G7Q0</accession>
<dbReference type="GO" id="GO:0005634">
    <property type="term" value="C:nucleus"/>
    <property type="evidence" value="ECO:0007669"/>
    <property type="project" value="TreeGrafter"/>
</dbReference>
<dbReference type="InterPro" id="IPR040151">
    <property type="entry name" value="Gfd2/YDR514C-like"/>
</dbReference>
<dbReference type="PANTHER" id="PTHR28083">
    <property type="entry name" value="GOOD FOR FULL DBP5 ACTIVITY PROTEIN 2"/>
    <property type="match status" value="1"/>
</dbReference>
<gene>
    <name evidence="2" type="ORF">HETSPECPRED_000754</name>
</gene>
<evidence type="ECO:0000313" key="3">
    <source>
        <dbReference type="Proteomes" id="UP000664521"/>
    </source>
</evidence>
<dbReference type="InterPro" id="IPR036397">
    <property type="entry name" value="RNaseH_sf"/>
</dbReference>
<dbReference type="InterPro" id="IPR048519">
    <property type="entry name" value="Gfd2/YDR514C-like_C"/>
</dbReference>
<keyword evidence="3" id="KW-1185">Reference proteome</keyword>
<sequence length="360" mass="39903">MKLGHIVMKKGLPFLQHCLGLDLETANFANADNIVFVAIDFENQRALTQAFETPIRPRFQLGIAILDTKNLISSSSSYSSNLITVRNYVSGSKKYRSKIQKKFISGETVQIQRREDLVTHLNNSIPRTRKIVLVGHSFMMDLLTLRHLNFDLDTSIVAVLDTQLIAHNIMKCSTISLKALLTKLEIPFENLHVGGQDAYFALRALLKMATQNCVPSENNEAAIGMILNARFVPFSEESNQAQVFAQEQSPRFVTATAKAHPRLKTSSAEAAAGRTKVAAEAETDGEVDPQEGGLAINEGNIVKEKKWDEALPGARIPYPPMTIADSRSLEPHHSLLSLGLLLVLDFLRRLLGIFTIVEKD</sequence>
<dbReference type="Gene3D" id="3.30.420.10">
    <property type="entry name" value="Ribonuclease H-like superfamily/Ribonuclease H"/>
    <property type="match status" value="1"/>
</dbReference>
<dbReference type="AlphaFoldDB" id="A0A8H3G7Q0"/>
<dbReference type="OrthoDB" id="5953249at2759"/>
<comment type="caution">
    <text evidence="2">The sequence shown here is derived from an EMBL/GenBank/DDBJ whole genome shotgun (WGS) entry which is preliminary data.</text>
</comment>
<evidence type="ECO:0000313" key="2">
    <source>
        <dbReference type="EMBL" id="CAF9938059.1"/>
    </source>
</evidence>
<name>A0A8H3G7Q0_9LECA</name>
<reference evidence="2" key="1">
    <citation type="submission" date="2021-03" db="EMBL/GenBank/DDBJ databases">
        <authorList>
            <person name="Tagirdzhanova G."/>
        </authorList>
    </citation>
    <scope>NUCLEOTIDE SEQUENCE</scope>
</reference>
<dbReference type="GO" id="GO:0003676">
    <property type="term" value="F:nucleic acid binding"/>
    <property type="evidence" value="ECO:0007669"/>
    <property type="project" value="InterPro"/>
</dbReference>
<dbReference type="PANTHER" id="PTHR28083:SF1">
    <property type="entry name" value="GOOD FOR FULL DBP5 ACTIVITY PROTEIN 2"/>
    <property type="match status" value="1"/>
</dbReference>
<dbReference type="Pfam" id="PF21762">
    <property type="entry name" value="DEDDh_C"/>
    <property type="match status" value="1"/>
</dbReference>
<dbReference type="Proteomes" id="UP000664521">
    <property type="component" value="Unassembled WGS sequence"/>
</dbReference>
<feature type="domain" description="Gfd2/YDR514C-like C-terminal" evidence="1">
    <location>
        <begin position="35"/>
        <end position="208"/>
    </location>
</feature>
<protein>
    <recommendedName>
        <fullName evidence="1">Gfd2/YDR514C-like C-terminal domain-containing protein</fullName>
    </recommendedName>
</protein>